<evidence type="ECO:0000256" key="3">
    <source>
        <dbReference type="ARBA" id="ARBA00023002"/>
    </source>
</evidence>
<evidence type="ECO:0000259" key="8">
    <source>
        <dbReference type="Pfam" id="PF07732"/>
    </source>
</evidence>
<dbReference type="GO" id="GO:0005507">
    <property type="term" value="F:copper ion binding"/>
    <property type="evidence" value="ECO:0007669"/>
    <property type="project" value="InterPro"/>
</dbReference>
<dbReference type="SUPFAM" id="SSF49503">
    <property type="entry name" value="Cupredoxins"/>
    <property type="match status" value="3"/>
</dbReference>
<evidence type="ECO:0000256" key="4">
    <source>
        <dbReference type="ARBA" id="ARBA00023008"/>
    </source>
</evidence>
<proteinExistence type="inferred from homology"/>
<evidence type="ECO:0008006" key="11">
    <source>
        <dbReference type="Google" id="ProtNLM"/>
    </source>
</evidence>
<dbReference type="InterPro" id="IPR045087">
    <property type="entry name" value="Cu-oxidase_fam"/>
</dbReference>
<dbReference type="InterPro" id="IPR002355">
    <property type="entry name" value="Cu_oxidase_Cu_BS"/>
</dbReference>
<dbReference type="Pfam" id="PF07732">
    <property type="entry name" value="Cu-oxidase_3"/>
    <property type="match status" value="1"/>
</dbReference>
<dbReference type="STRING" id="1314790.A0A1Y1XIB1"/>
<dbReference type="CDD" id="cd04206">
    <property type="entry name" value="CuRO_1_LCC_like"/>
    <property type="match status" value="1"/>
</dbReference>
<dbReference type="InterPro" id="IPR001117">
    <property type="entry name" value="Cu-oxidase_2nd"/>
</dbReference>
<organism evidence="9 10">
    <name type="scientific">Basidiobolus meristosporus CBS 931.73</name>
    <dbReference type="NCBI Taxonomy" id="1314790"/>
    <lineage>
        <taxon>Eukaryota</taxon>
        <taxon>Fungi</taxon>
        <taxon>Fungi incertae sedis</taxon>
        <taxon>Zoopagomycota</taxon>
        <taxon>Entomophthoromycotina</taxon>
        <taxon>Basidiobolomycetes</taxon>
        <taxon>Basidiobolales</taxon>
        <taxon>Basidiobolaceae</taxon>
        <taxon>Basidiobolus</taxon>
    </lineage>
</organism>
<evidence type="ECO:0000259" key="6">
    <source>
        <dbReference type="Pfam" id="PF00394"/>
    </source>
</evidence>
<reference evidence="9 10" key="1">
    <citation type="submission" date="2016-07" db="EMBL/GenBank/DDBJ databases">
        <title>Pervasive Adenine N6-methylation of Active Genes in Fungi.</title>
        <authorList>
            <consortium name="DOE Joint Genome Institute"/>
            <person name="Mondo S.J."/>
            <person name="Dannebaum R.O."/>
            <person name="Kuo R.C."/>
            <person name="Labutti K."/>
            <person name="Haridas S."/>
            <person name="Kuo A."/>
            <person name="Salamov A."/>
            <person name="Ahrendt S.R."/>
            <person name="Lipzen A."/>
            <person name="Sullivan W."/>
            <person name="Andreopoulos W.B."/>
            <person name="Clum A."/>
            <person name="Lindquist E."/>
            <person name="Daum C."/>
            <person name="Ramamoorthy G.K."/>
            <person name="Gryganskyi A."/>
            <person name="Culley D."/>
            <person name="Magnuson J.K."/>
            <person name="James T.Y."/>
            <person name="O'Malley M.A."/>
            <person name="Stajich J.E."/>
            <person name="Spatafora J.W."/>
            <person name="Visel A."/>
            <person name="Grigoriev I.V."/>
        </authorList>
    </citation>
    <scope>NUCLEOTIDE SEQUENCE [LARGE SCALE GENOMIC DNA]</scope>
    <source>
        <strain evidence="9 10">CBS 931.73</strain>
    </source>
</reference>
<dbReference type="CDD" id="cd04205">
    <property type="entry name" value="CuRO_2_LCC_like"/>
    <property type="match status" value="1"/>
</dbReference>
<evidence type="ECO:0000256" key="1">
    <source>
        <dbReference type="ARBA" id="ARBA00010609"/>
    </source>
</evidence>
<keyword evidence="10" id="KW-1185">Reference proteome</keyword>
<evidence type="ECO:0000256" key="2">
    <source>
        <dbReference type="ARBA" id="ARBA00022723"/>
    </source>
</evidence>
<dbReference type="EMBL" id="MCFE01000589">
    <property type="protein sequence ID" value="ORX85500.1"/>
    <property type="molecule type" value="Genomic_DNA"/>
</dbReference>
<dbReference type="Pfam" id="PF00394">
    <property type="entry name" value="Cu-oxidase"/>
    <property type="match status" value="1"/>
</dbReference>
<comment type="caution">
    <text evidence="9">The sequence shown here is derived from an EMBL/GenBank/DDBJ whole genome shotgun (WGS) entry which is preliminary data.</text>
</comment>
<evidence type="ECO:0000313" key="10">
    <source>
        <dbReference type="Proteomes" id="UP000193498"/>
    </source>
</evidence>
<dbReference type="OrthoDB" id="2121828at2759"/>
<comment type="similarity">
    <text evidence="1">Belongs to the multicopper oxidase family.</text>
</comment>
<dbReference type="Pfam" id="PF07731">
    <property type="entry name" value="Cu-oxidase_2"/>
    <property type="match status" value="1"/>
</dbReference>
<name>A0A1Y1XIB1_9FUNG</name>
<dbReference type="FunFam" id="2.60.40.420:FF:000045">
    <property type="entry name" value="Laccase 2"/>
    <property type="match status" value="1"/>
</dbReference>
<sequence>MHHCLISLLLLCSLGQILAKVVKYNFNVTLEDYASDCFTRPSVLINGLSPGPEIHVESGDQLIVNVKNSMKESDFALHFHGIIQRGTPFSDGVPYLTQFPIAPGSSYRYVINIGKQAGTYFYHAHTEASASTAYGALIVHEKDESEIPYDYDEEKVLMLGDVFHRSDEDIVNGLLGIPSFKPIGDPNSLTINGKTFAKWNCTEPGARCDDTCEREVVTVDPGKSYRFRIINSSLNRHLSFAIEGHPLTVIEADGSYVVAHAVNHIQISPGQRYSALVYASQQSGNFYMRSEIMERSPALSNGLAILHYSDASEPNTRALNPVVNAPIVRTLTFLEEFELYKPLPGSPTHSEVAFPRYFDREIVIEIRETEERSYLNGRSYQLPKGNMLQALYTGKRSNNPDYETAIARGGYDAARESYPIRHGEVIQVVLQNTYLKESRACITHPFHLHGHSVYDLGGGYGKYNPETDRLAASQIVDPLYRDVVNVYGQSDTGDYGMPCGYRIIRFVADNPGVWLFHCHISSHMIQGMQAVFETGVEELSSY</sequence>
<feature type="domain" description="Plastocyanin-like" evidence="6">
    <location>
        <begin position="154"/>
        <end position="310"/>
    </location>
</feature>
<evidence type="ECO:0000256" key="5">
    <source>
        <dbReference type="SAM" id="SignalP"/>
    </source>
</evidence>
<dbReference type="Proteomes" id="UP000193498">
    <property type="component" value="Unassembled WGS sequence"/>
</dbReference>
<dbReference type="PROSITE" id="PS00080">
    <property type="entry name" value="MULTICOPPER_OXIDASE2"/>
    <property type="match status" value="1"/>
</dbReference>
<protein>
    <recommendedName>
        <fullName evidence="11">L-ascorbate oxidase</fullName>
    </recommendedName>
</protein>
<dbReference type="InterPro" id="IPR011706">
    <property type="entry name" value="Cu-oxidase_C"/>
</dbReference>
<dbReference type="InterPro" id="IPR033138">
    <property type="entry name" value="Cu_oxidase_CS"/>
</dbReference>
<feature type="domain" description="Plastocyanin-like" evidence="7">
    <location>
        <begin position="399"/>
        <end position="535"/>
    </location>
</feature>
<keyword evidence="5" id="KW-0732">Signal</keyword>
<keyword evidence="3" id="KW-0560">Oxidoreductase</keyword>
<feature type="signal peptide" evidence="5">
    <location>
        <begin position="1"/>
        <end position="19"/>
    </location>
</feature>
<keyword evidence="2" id="KW-0479">Metal-binding</keyword>
<dbReference type="Gene3D" id="2.60.40.420">
    <property type="entry name" value="Cupredoxins - blue copper proteins"/>
    <property type="match status" value="3"/>
</dbReference>
<dbReference type="InterPro" id="IPR008972">
    <property type="entry name" value="Cupredoxin"/>
</dbReference>
<dbReference type="PANTHER" id="PTHR11709:SF394">
    <property type="entry name" value="FI03373P-RELATED"/>
    <property type="match status" value="1"/>
</dbReference>
<dbReference type="PROSITE" id="PS00079">
    <property type="entry name" value="MULTICOPPER_OXIDASE1"/>
    <property type="match status" value="1"/>
</dbReference>
<dbReference type="InParanoid" id="A0A1Y1XIB1"/>
<feature type="chain" id="PRO_5012101415" description="L-ascorbate oxidase" evidence="5">
    <location>
        <begin position="20"/>
        <end position="542"/>
    </location>
</feature>
<feature type="domain" description="Plastocyanin-like" evidence="8">
    <location>
        <begin position="28"/>
        <end position="143"/>
    </location>
</feature>
<keyword evidence="4" id="KW-0186">Copper</keyword>
<dbReference type="InterPro" id="IPR011707">
    <property type="entry name" value="Cu-oxidase-like_N"/>
</dbReference>
<dbReference type="PANTHER" id="PTHR11709">
    <property type="entry name" value="MULTI-COPPER OXIDASE"/>
    <property type="match status" value="1"/>
</dbReference>
<gene>
    <name evidence="9" type="ORF">K493DRAFT_291545</name>
</gene>
<evidence type="ECO:0000313" key="9">
    <source>
        <dbReference type="EMBL" id="ORX85500.1"/>
    </source>
</evidence>
<accession>A0A1Y1XIB1</accession>
<dbReference type="AlphaFoldDB" id="A0A1Y1XIB1"/>
<evidence type="ECO:0000259" key="7">
    <source>
        <dbReference type="Pfam" id="PF07731"/>
    </source>
</evidence>
<dbReference type="GO" id="GO:0016491">
    <property type="term" value="F:oxidoreductase activity"/>
    <property type="evidence" value="ECO:0007669"/>
    <property type="project" value="UniProtKB-KW"/>
</dbReference>